<keyword evidence="8" id="KW-0963">Cytoplasm</keyword>
<dbReference type="InterPro" id="IPR014729">
    <property type="entry name" value="Rossmann-like_a/b/a_fold"/>
</dbReference>
<name>G5GHR1_9FIRM</name>
<dbReference type="Gene3D" id="1.10.730.10">
    <property type="entry name" value="Isoleucyl-tRNA Synthetase, Domain 1"/>
    <property type="match status" value="1"/>
</dbReference>
<reference evidence="13 14" key="1">
    <citation type="submission" date="2011-08" db="EMBL/GenBank/DDBJ databases">
        <title>The Genome Sequence of Johnsonella ignava ATCC 51276.</title>
        <authorList>
            <consortium name="The Broad Institute Genome Sequencing Platform"/>
            <person name="Earl A."/>
            <person name="Ward D."/>
            <person name="Feldgarden M."/>
            <person name="Gevers D."/>
            <person name="Izard J."/>
            <person name="Blanton J.M."/>
            <person name="Baranova O.V."/>
            <person name="Dewhirst F.E."/>
            <person name="Young S.K."/>
            <person name="Zeng Q."/>
            <person name="Gargeya S."/>
            <person name="Fitzgerald M."/>
            <person name="Haas B."/>
            <person name="Abouelleil A."/>
            <person name="Alvarado L."/>
            <person name="Arachchi H.M."/>
            <person name="Berlin A."/>
            <person name="Brown A."/>
            <person name="Chapman S.B."/>
            <person name="Chen Z."/>
            <person name="Dunbar C."/>
            <person name="Freedman E."/>
            <person name="Gearin G."/>
            <person name="Gellesch M."/>
            <person name="Goldberg J."/>
            <person name="Griggs A."/>
            <person name="Gujja S."/>
            <person name="Heiman D."/>
            <person name="Howarth C."/>
            <person name="Larson L."/>
            <person name="Lui A."/>
            <person name="MacDonald P.J.P."/>
            <person name="Montmayeur A."/>
            <person name="Murphy C."/>
            <person name="Neiman D."/>
            <person name="Pearson M."/>
            <person name="Priest M."/>
            <person name="Roberts A."/>
            <person name="Saif S."/>
            <person name="Shea T."/>
            <person name="Shenoy N."/>
            <person name="Sisk P."/>
            <person name="Stolte C."/>
            <person name="Sykes S."/>
            <person name="Wortman J."/>
            <person name="Nusbaum C."/>
            <person name="Birren B."/>
        </authorList>
    </citation>
    <scope>NUCLEOTIDE SEQUENCE [LARGE SCALE GENOMIC DNA]</scope>
    <source>
        <strain evidence="13 14">ATCC 51276</strain>
    </source>
</reference>
<organism evidence="13 14">
    <name type="scientific">Johnsonella ignava ATCC 51276</name>
    <dbReference type="NCBI Taxonomy" id="679200"/>
    <lineage>
        <taxon>Bacteria</taxon>
        <taxon>Bacillati</taxon>
        <taxon>Bacillota</taxon>
        <taxon>Clostridia</taxon>
        <taxon>Lachnospirales</taxon>
        <taxon>Lachnospiraceae</taxon>
        <taxon>Johnsonella</taxon>
    </lineage>
</organism>
<dbReference type="InterPro" id="IPR005148">
    <property type="entry name" value="Arg-tRNA-synth_N"/>
</dbReference>
<dbReference type="STRING" id="679200.HMPREF9333_01101"/>
<dbReference type="GO" id="GO:0005524">
    <property type="term" value="F:ATP binding"/>
    <property type="evidence" value="ECO:0007669"/>
    <property type="project" value="UniProtKB-UniRule"/>
</dbReference>
<dbReference type="AlphaFoldDB" id="G5GHR1"/>
<evidence type="ECO:0000313" key="14">
    <source>
        <dbReference type="Proteomes" id="UP000003011"/>
    </source>
</evidence>
<dbReference type="RefSeq" id="WP_005540516.1">
    <property type="nucleotide sequence ID" value="NZ_JH378831.1"/>
</dbReference>
<dbReference type="EMBL" id="ACZL01000017">
    <property type="protein sequence ID" value="EHI55754.1"/>
    <property type="molecule type" value="Genomic_DNA"/>
</dbReference>
<dbReference type="SUPFAM" id="SSF47323">
    <property type="entry name" value="Anticodon-binding domain of a subclass of class I aminoacyl-tRNA synthetases"/>
    <property type="match status" value="1"/>
</dbReference>
<comment type="similarity">
    <text evidence="1 8 9">Belongs to the class-I aminoacyl-tRNA synthetase family.</text>
</comment>
<evidence type="ECO:0000256" key="10">
    <source>
        <dbReference type="SAM" id="MobiDB-lite"/>
    </source>
</evidence>
<dbReference type="HAMAP" id="MF_00123">
    <property type="entry name" value="Arg_tRNA_synth"/>
    <property type="match status" value="1"/>
</dbReference>
<dbReference type="SMART" id="SM01016">
    <property type="entry name" value="Arg_tRNA_synt_N"/>
    <property type="match status" value="1"/>
</dbReference>
<dbReference type="PANTHER" id="PTHR11956">
    <property type="entry name" value="ARGINYL-TRNA SYNTHETASE"/>
    <property type="match status" value="1"/>
</dbReference>
<dbReference type="SMART" id="SM00836">
    <property type="entry name" value="DALR_1"/>
    <property type="match status" value="1"/>
</dbReference>
<evidence type="ECO:0000259" key="12">
    <source>
        <dbReference type="SMART" id="SM01016"/>
    </source>
</evidence>
<evidence type="ECO:0000256" key="4">
    <source>
        <dbReference type="ARBA" id="ARBA00022840"/>
    </source>
</evidence>
<comment type="caution">
    <text evidence="13">The sequence shown here is derived from an EMBL/GenBank/DDBJ whole genome shotgun (WGS) entry which is preliminary data.</text>
</comment>
<dbReference type="PATRIC" id="fig|679200.3.peg.1168"/>
<proteinExistence type="inferred from homology"/>
<evidence type="ECO:0000256" key="8">
    <source>
        <dbReference type="HAMAP-Rule" id="MF_00123"/>
    </source>
</evidence>
<comment type="caution">
    <text evidence="8">Lacks conserved residue(s) required for the propagation of feature annotation.</text>
</comment>
<comment type="subunit">
    <text evidence="8">Monomer.</text>
</comment>
<evidence type="ECO:0000256" key="6">
    <source>
        <dbReference type="ARBA" id="ARBA00023146"/>
    </source>
</evidence>
<evidence type="ECO:0000256" key="3">
    <source>
        <dbReference type="ARBA" id="ARBA00022741"/>
    </source>
</evidence>
<keyword evidence="6 8" id="KW-0030">Aminoacyl-tRNA synthetase</keyword>
<evidence type="ECO:0000256" key="5">
    <source>
        <dbReference type="ARBA" id="ARBA00022917"/>
    </source>
</evidence>
<comment type="subcellular location">
    <subcellularLocation>
        <location evidence="8">Cytoplasm</location>
    </subcellularLocation>
</comment>
<dbReference type="Gene3D" id="3.40.50.620">
    <property type="entry name" value="HUPs"/>
    <property type="match status" value="1"/>
</dbReference>
<dbReference type="Proteomes" id="UP000003011">
    <property type="component" value="Unassembled WGS sequence"/>
</dbReference>
<dbReference type="Pfam" id="PF03485">
    <property type="entry name" value="Arg_tRNA_synt_N"/>
    <property type="match status" value="1"/>
</dbReference>
<feature type="region of interest" description="Disordered" evidence="10">
    <location>
        <begin position="417"/>
        <end position="450"/>
    </location>
</feature>
<evidence type="ECO:0000259" key="11">
    <source>
        <dbReference type="SMART" id="SM00836"/>
    </source>
</evidence>
<dbReference type="InterPro" id="IPR008909">
    <property type="entry name" value="DALR_anticod-bd"/>
</dbReference>
<dbReference type="GO" id="GO:0004814">
    <property type="term" value="F:arginine-tRNA ligase activity"/>
    <property type="evidence" value="ECO:0007669"/>
    <property type="project" value="UniProtKB-UniRule"/>
</dbReference>
<keyword evidence="4 8" id="KW-0067">ATP-binding</keyword>
<sequence length="625" mass="71062">MKKILEILSDEVSRAFKECSYEGGYGTVLVSNRPDLCQFQCNSALSAAKQYKKNPMEIAGDVAAILNKNSAFENVNICAPGFINIDINPELLNSYLKEMAQNERFGAAADNPPKKIIVDYGGANAAKPLHVGHLRSAVIGESFKRMGKYFGNEMIGDIHLGDWGLQMGLIIEELRDRQPQLVYFDENFKGEFPDKAPFDIDELEEIYPSASQKAKENPVFKERAMKSTVKLQNGDRNYMALWKHIMRVSKEDLVKNYRNLNVDFELWKGESDAQPYIEDMCTDLEKRGIAYMSEGALVVDIRQEGDTKELPPCIIKKSDGGALYTTSDLATLIEREALYNPDRYIYVADKRQELHYTQFFRVAKKAGIVKPEHELNFIGFGTMNGADGKPFKTRTGGVMRLEQLIEETENAVRSKIIESRKESDTDNENSDKENFNKENSDKENSDKEKSALGNSDLINYNIDEDTVRMISLAALKYADLSNQASKDYIFDTDRFTSFKGNTGPYILYTVVRIKSILSKYYESSGTELTYEDFMPAKLEVHKKLELELVQYNSVVENAWKELAPHRICQFMYAVADAFNTFYHDVKILSESDEKLKRSYLATIMLTKDILSEALQLIAVEAPERM</sequence>
<protein>
    <recommendedName>
        <fullName evidence="8">Arginine--tRNA ligase</fullName>
        <ecNumber evidence="8">6.1.1.19</ecNumber>
    </recommendedName>
    <alternativeName>
        <fullName evidence="8">Arginyl-tRNA synthetase</fullName>
        <shortName evidence="8">ArgRS</shortName>
    </alternativeName>
</protein>
<dbReference type="PRINTS" id="PR01038">
    <property type="entry name" value="TRNASYNTHARG"/>
</dbReference>
<dbReference type="SUPFAM" id="SSF55190">
    <property type="entry name" value="Arginyl-tRNA synthetase (ArgRS), N-terminal 'additional' domain"/>
    <property type="match status" value="1"/>
</dbReference>
<dbReference type="OrthoDB" id="9805987at2"/>
<dbReference type="GO" id="GO:0005737">
    <property type="term" value="C:cytoplasm"/>
    <property type="evidence" value="ECO:0007669"/>
    <property type="project" value="UniProtKB-SubCell"/>
</dbReference>
<dbReference type="NCBIfam" id="TIGR00456">
    <property type="entry name" value="argS"/>
    <property type="match status" value="1"/>
</dbReference>
<dbReference type="HOGENOM" id="CLU_006406_5_1_9"/>
<evidence type="ECO:0000256" key="1">
    <source>
        <dbReference type="ARBA" id="ARBA00005594"/>
    </source>
</evidence>
<evidence type="ECO:0000313" key="13">
    <source>
        <dbReference type="EMBL" id="EHI55754.1"/>
    </source>
</evidence>
<dbReference type="InterPro" id="IPR036695">
    <property type="entry name" value="Arg-tRNA-synth_N_sf"/>
</dbReference>
<comment type="catalytic activity">
    <reaction evidence="7 8">
        <text>tRNA(Arg) + L-arginine + ATP = L-arginyl-tRNA(Arg) + AMP + diphosphate</text>
        <dbReference type="Rhea" id="RHEA:20301"/>
        <dbReference type="Rhea" id="RHEA-COMP:9658"/>
        <dbReference type="Rhea" id="RHEA-COMP:9673"/>
        <dbReference type="ChEBI" id="CHEBI:30616"/>
        <dbReference type="ChEBI" id="CHEBI:32682"/>
        <dbReference type="ChEBI" id="CHEBI:33019"/>
        <dbReference type="ChEBI" id="CHEBI:78442"/>
        <dbReference type="ChEBI" id="CHEBI:78513"/>
        <dbReference type="ChEBI" id="CHEBI:456215"/>
        <dbReference type="EC" id="6.1.1.19"/>
    </reaction>
</comment>
<dbReference type="InterPro" id="IPR001278">
    <property type="entry name" value="Arg-tRNA-ligase"/>
</dbReference>
<dbReference type="Gene3D" id="3.30.1360.70">
    <property type="entry name" value="Arginyl tRNA synthetase N-terminal domain"/>
    <property type="match status" value="1"/>
</dbReference>
<dbReference type="InterPro" id="IPR035684">
    <property type="entry name" value="ArgRS_core"/>
</dbReference>
<keyword evidence="14" id="KW-1185">Reference proteome</keyword>
<evidence type="ECO:0000256" key="9">
    <source>
        <dbReference type="RuleBase" id="RU363038"/>
    </source>
</evidence>
<dbReference type="GO" id="GO:0006420">
    <property type="term" value="P:arginyl-tRNA aminoacylation"/>
    <property type="evidence" value="ECO:0007669"/>
    <property type="project" value="UniProtKB-UniRule"/>
</dbReference>
<evidence type="ECO:0000256" key="7">
    <source>
        <dbReference type="ARBA" id="ARBA00049339"/>
    </source>
</evidence>
<gene>
    <name evidence="8" type="primary">argS</name>
    <name evidence="13" type="ORF">HMPREF9333_01101</name>
</gene>
<accession>G5GHR1</accession>
<feature type="domain" description="Arginyl tRNA synthetase N-terminal" evidence="12">
    <location>
        <begin position="6"/>
        <end position="87"/>
    </location>
</feature>
<feature type="domain" description="DALR anticodon binding" evidence="11">
    <location>
        <begin position="506"/>
        <end position="625"/>
    </location>
</feature>
<dbReference type="Pfam" id="PF00750">
    <property type="entry name" value="tRNA-synt_1d"/>
    <property type="match status" value="1"/>
</dbReference>
<dbReference type="PANTHER" id="PTHR11956:SF5">
    <property type="entry name" value="ARGININE--TRNA LIGASE, CYTOPLASMIC"/>
    <property type="match status" value="1"/>
</dbReference>
<dbReference type="InterPro" id="IPR009080">
    <property type="entry name" value="tRNAsynth_Ia_anticodon-bd"/>
</dbReference>
<evidence type="ECO:0000256" key="2">
    <source>
        <dbReference type="ARBA" id="ARBA00022598"/>
    </source>
</evidence>
<dbReference type="Pfam" id="PF05746">
    <property type="entry name" value="DALR_1"/>
    <property type="match status" value="1"/>
</dbReference>
<dbReference type="SUPFAM" id="SSF52374">
    <property type="entry name" value="Nucleotidylyl transferase"/>
    <property type="match status" value="1"/>
</dbReference>
<keyword evidence="2 8" id="KW-0436">Ligase</keyword>
<keyword evidence="3 8" id="KW-0547">Nucleotide-binding</keyword>
<dbReference type="EC" id="6.1.1.19" evidence="8"/>
<keyword evidence="5 8" id="KW-0648">Protein biosynthesis</keyword>
<dbReference type="eggNOG" id="COG0018">
    <property type="taxonomic scope" value="Bacteria"/>
</dbReference>